<dbReference type="InterPro" id="IPR045851">
    <property type="entry name" value="AMP-bd_C_sf"/>
</dbReference>
<evidence type="ECO:0000313" key="5">
    <source>
        <dbReference type="EMBL" id="PQO44219.1"/>
    </source>
</evidence>
<evidence type="ECO:0000256" key="1">
    <source>
        <dbReference type="ARBA" id="ARBA00006432"/>
    </source>
</evidence>
<sequence length="522" mass="56892">MPWKGSPAKPIIPLADLLEKGRNRNGDAVALASSRSQFTWRQLDQQSTHLAQHYLLLGLKPGDRVASLMPNRTALVIHYLACLKAALVATPLNYRYMPPEIDHALQRSDASILLHHAERDADVAACRSSEHLRLGTIRYQAGDGIGLRWEELLARPQVDLPLPKPGLDSPAFIYFTSGSTGEPKGVVHTHGTFGAMLAAAIGGMELTSRDTFLAASSLSHIGASMFGLAALAAGGRMLTPRSTDAREVLPMLEQFRPTVMLMLPAPLVALTHDREVTREEFASIRLCVSGGDRVSSRLEEEFLATTGKSIDESYGMTEIGLTAISPPSGENRWGSLGKLCPGYEISLRDAQGSEVPVGQEGRMWVRSPTNMVGYWGDPAATAATIEDGWLDTGDRIKIDADGYLWFCGRQKQIIIHDGSNICPQEVEETLAAHPAVNLVAVIGVHDVVHGENVRAYVTCHPSMPCPTSAELIEFARQRVGYKAPEEIFFLSQLPLTPTGKLDRPALKKWASPDFSDFSENEQ</sequence>
<organism evidence="5 6">
    <name type="scientific">Blastopirellula marina</name>
    <dbReference type="NCBI Taxonomy" id="124"/>
    <lineage>
        <taxon>Bacteria</taxon>
        <taxon>Pseudomonadati</taxon>
        <taxon>Planctomycetota</taxon>
        <taxon>Planctomycetia</taxon>
        <taxon>Pirellulales</taxon>
        <taxon>Pirellulaceae</taxon>
        <taxon>Blastopirellula</taxon>
    </lineage>
</organism>
<dbReference type="EMBL" id="PUHZ01000020">
    <property type="protein sequence ID" value="PQO44219.1"/>
    <property type="molecule type" value="Genomic_DNA"/>
</dbReference>
<keyword evidence="2" id="KW-0436">Ligase</keyword>
<dbReference type="RefSeq" id="WP_105337188.1">
    <property type="nucleotide sequence ID" value="NZ_PUHZ01000020.1"/>
</dbReference>
<evidence type="ECO:0000259" key="4">
    <source>
        <dbReference type="Pfam" id="PF13193"/>
    </source>
</evidence>
<dbReference type="InterPro" id="IPR020845">
    <property type="entry name" value="AMP-binding_CS"/>
</dbReference>
<dbReference type="Pfam" id="PF13193">
    <property type="entry name" value="AMP-binding_C"/>
    <property type="match status" value="1"/>
</dbReference>
<comment type="similarity">
    <text evidence="1">Belongs to the ATP-dependent AMP-binding enzyme family.</text>
</comment>
<evidence type="ECO:0000256" key="2">
    <source>
        <dbReference type="ARBA" id="ARBA00022598"/>
    </source>
</evidence>
<dbReference type="Pfam" id="PF00501">
    <property type="entry name" value="AMP-binding"/>
    <property type="match status" value="1"/>
</dbReference>
<dbReference type="AlphaFoldDB" id="A0A2S8GIE7"/>
<dbReference type="GO" id="GO:0031956">
    <property type="term" value="F:medium-chain fatty acid-CoA ligase activity"/>
    <property type="evidence" value="ECO:0007669"/>
    <property type="project" value="TreeGrafter"/>
</dbReference>
<dbReference type="PANTHER" id="PTHR43201">
    <property type="entry name" value="ACYL-COA SYNTHETASE"/>
    <property type="match status" value="1"/>
</dbReference>
<reference evidence="5 6" key="1">
    <citation type="submission" date="2018-02" db="EMBL/GenBank/DDBJ databases">
        <title>Comparative genomes isolates from brazilian mangrove.</title>
        <authorList>
            <person name="Araujo J.E."/>
            <person name="Taketani R.G."/>
            <person name="Silva M.C.P."/>
            <person name="Loureco M.V."/>
            <person name="Andreote F.D."/>
        </authorList>
    </citation>
    <scope>NUCLEOTIDE SEQUENCE [LARGE SCALE GENOMIC DNA]</scope>
    <source>
        <strain evidence="5 6">Nap-Phe MGV</strain>
    </source>
</reference>
<accession>A0A2S8GIE7</accession>
<dbReference type="InterPro" id="IPR025110">
    <property type="entry name" value="AMP-bd_C"/>
</dbReference>
<dbReference type="OrthoDB" id="9778383at2"/>
<feature type="domain" description="AMP-dependent synthetase/ligase" evidence="3">
    <location>
        <begin position="22"/>
        <end position="375"/>
    </location>
</feature>
<dbReference type="SUPFAM" id="SSF56801">
    <property type="entry name" value="Acetyl-CoA synthetase-like"/>
    <property type="match status" value="1"/>
</dbReference>
<proteinExistence type="inferred from homology"/>
<dbReference type="InterPro" id="IPR000873">
    <property type="entry name" value="AMP-dep_synth/lig_dom"/>
</dbReference>
<dbReference type="Gene3D" id="3.30.300.30">
    <property type="match status" value="1"/>
</dbReference>
<feature type="domain" description="AMP-binding enzyme C-terminal" evidence="4">
    <location>
        <begin position="425"/>
        <end position="500"/>
    </location>
</feature>
<dbReference type="PROSITE" id="PS00455">
    <property type="entry name" value="AMP_BINDING"/>
    <property type="match status" value="1"/>
</dbReference>
<dbReference type="Gene3D" id="3.40.50.12780">
    <property type="entry name" value="N-terminal domain of ligase-like"/>
    <property type="match status" value="1"/>
</dbReference>
<name>A0A2S8GIE7_9BACT</name>
<dbReference type="GO" id="GO:0006631">
    <property type="term" value="P:fatty acid metabolic process"/>
    <property type="evidence" value="ECO:0007669"/>
    <property type="project" value="TreeGrafter"/>
</dbReference>
<gene>
    <name evidence="5" type="ORF">C5Y93_19840</name>
</gene>
<dbReference type="PANTHER" id="PTHR43201:SF5">
    <property type="entry name" value="MEDIUM-CHAIN ACYL-COA LIGASE ACSF2, MITOCHONDRIAL"/>
    <property type="match status" value="1"/>
</dbReference>
<evidence type="ECO:0000313" key="6">
    <source>
        <dbReference type="Proteomes" id="UP000237819"/>
    </source>
</evidence>
<protein>
    <submittedName>
        <fullName evidence="5">Acyl-CoA synthetase</fullName>
    </submittedName>
</protein>
<dbReference type="Proteomes" id="UP000237819">
    <property type="component" value="Unassembled WGS sequence"/>
</dbReference>
<evidence type="ECO:0000259" key="3">
    <source>
        <dbReference type="Pfam" id="PF00501"/>
    </source>
</evidence>
<dbReference type="InterPro" id="IPR042099">
    <property type="entry name" value="ANL_N_sf"/>
</dbReference>
<comment type="caution">
    <text evidence="5">The sequence shown here is derived from an EMBL/GenBank/DDBJ whole genome shotgun (WGS) entry which is preliminary data.</text>
</comment>